<keyword evidence="3" id="KW-1185">Reference proteome</keyword>
<evidence type="ECO:0008006" key="4">
    <source>
        <dbReference type="Google" id="ProtNLM"/>
    </source>
</evidence>
<dbReference type="EMBL" id="WKJI01000001">
    <property type="protein sequence ID" value="MRX46375.1"/>
    <property type="molecule type" value="Genomic_DNA"/>
</dbReference>
<evidence type="ECO:0000256" key="1">
    <source>
        <dbReference type="SAM" id="Phobius"/>
    </source>
</evidence>
<keyword evidence="1" id="KW-1133">Transmembrane helix</keyword>
<keyword evidence="1" id="KW-0812">Transmembrane</keyword>
<reference evidence="2 3" key="1">
    <citation type="submission" date="2019-11" db="EMBL/GenBank/DDBJ databases">
        <authorList>
            <person name="Cheng Q."/>
            <person name="Yang Z."/>
        </authorList>
    </citation>
    <scope>NUCLEOTIDE SEQUENCE [LARGE SCALE GENOMIC DNA]</scope>
    <source>
        <strain evidence="2 3">HX-22-1</strain>
    </source>
</reference>
<feature type="transmembrane region" description="Helical" evidence="1">
    <location>
        <begin position="90"/>
        <end position="107"/>
    </location>
</feature>
<feature type="transmembrane region" description="Helical" evidence="1">
    <location>
        <begin position="113"/>
        <end position="132"/>
    </location>
</feature>
<accession>A0A7K0FLU1</accession>
<dbReference type="Proteomes" id="UP000462931">
    <property type="component" value="Unassembled WGS sequence"/>
</dbReference>
<evidence type="ECO:0000313" key="3">
    <source>
        <dbReference type="Proteomes" id="UP000462931"/>
    </source>
</evidence>
<feature type="transmembrane region" description="Helical" evidence="1">
    <location>
        <begin position="181"/>
        <end position="202"/>
    </location>
</feature>
<feature type="transmembrane region" description="Helical" evidence="1">
    <location>
        <begin position="153"/>
        <end position="175"/>
    </location>
</feature>
<sequence>MKKVRTLAWLNLIVYVLAFTVSQLSQLNLIGNGNMGDISKKYDTVFTPAGITFAIWGIIYLGLFAFTIYHLRQAYQKDIHAEPNQVIQKIGYWFIINNATTFVWVFVWLNEYIGLALVMMIIQLISLIKINIRINTFNPAKSLSSRWFTQIPLSIYFAWICIATIANTSVFLYSINWDGGLSGSLWTIILIAVASLLAFYIIRFKRNPYFGLVVIWAFYGIQLKRTQVDAAMYENVIHTAWFGLGFVSIAVIIQFISNYYISKREKPAELVS</sequence>
<proteinExistence type="predicted"/>
<comment type="caution">
    <text evidence="2">The sequence shown here is derived from an EMBL/GenBank/DDBJ whole genome shotgun (WGS) entry which is preliminary data.</text>
</comment>
<feature type="transmembrane region" description="Helical" evidence="1">
    <location>
        <begin position="209"/>
        <end position="228"/>
    </location>
</feature>
<evidence type="ECO:0000313" key="2">
    <source>
        <dbReference type="EMBL" id="MRX46375.1"/>
    </source>
</evidence>
<feature type="transmembrane region" description="Helical" evidence="1">
    <location>
        <begin position="7"/>
        <end position="25"/>
    </location>
</feature>
<dbReference type="PANTHER" id="PTHR33802:SF1">
    <property type="entry name" value="XK-RELATED PROTEIN"/>
    <property type="match status" value="1"/>
</dbReference>
<dbReference type="AlphaFoldDB" id="A0A7K0FLU1"/>
<organism evidence="2 3">
    <name type="scientific">Pedobacter puniceum</name>
    <dbReference type="NCBI Taxonomy" id="2666136"/>
    <lineage>
        <taxon>Bacteria</taxon>
        <taxon>Pseudomonadati</taxon>
        <taxon>Bacteroidota</taxon>
        <taxon>Sphingobacteriia</taxon>
        <taxon>Sphingobacteriales</taxon>
        <taxon>Sphingobacteriaceae</taxon>
        <taxon>Pedobacter</taxon>
    </lineage>
</organism>
<dbReference type="PANTHER" id="PTHR33802">
    <property type="entry name" value="SI:CH211-161H7.5-RELATED"/>
    <property type="match status" value="1"/>
</dbReference>
<gene>
    <name evidence="2" type="ORF">GJJ64_04150</name>
</gene>
<feature type="transmembrane region" description="Helical" evidence="1">
    <location>
        <begin position="45"/>
        <end position="69"/>
    </location>
</feature>
<dbReference type="RefSeq" id="WP_154286477.1">
    <property type="nucleotide sequence ID" value="NZ_WKJI01000001.1"/>
</dbReference>
<keyword evidence="1" id="KW-0472">Membrane</keyword>
<feature type="transmembrane region" description="Helical" evidence="1">
    <location>
        <begin position="240"/>
        <end position="261"/>
    </location>
</feature>
<protein>
    <recommendedName>
        <fullName evidence="4">Tryptophan-rich sensory protein</fullName>
    </recommendedName>
</protein>
<name>A0A7K0FLU1_9SPHI</name>